<keyword evidence="2" id="KW-1185">Reference proteome</keyword>
<reference evidence="1 2" key="1">
    <citation type="journal article" date="2019" name="Sci. Rep.">
        <title>Orb-weaving spider Araneus ventricosus genome elucidates the spidroin gene catalogue.</title>
        <authorList>
            <person name="Kono N."/>
            <person name="Nakamura H."/>
            <person name="Ohtoshi R."/>
            <person name="Moran D.A.P."/>
            <person name="Shinohara A."/>
            <person name="Yoshida Y."/>
            <person name="Fujiwara M."/>
            <person name="Mori M."/>
            <person name="Tomita M."/>
            <person name="Arakawa K."/>
        </authorList>
    </citation>
    <scope>NUCLEOTIDE SEQUENCE [LARGE SCALE GENOMIC DNA]</scope>
</reference>
<evidence type="ECO:0000313" key="1">
    <source>
        <dbReference type="EMBL" id="GBO17475.1"/>
    </source>
</evidence>
<evidence type="ECO:0008006" key="3">
    <source>
        <dbReference type="Google" id="ProtNLM"/>
    </source>
</evidence>
<accession>A0A4Y2UWR8</accession>
<proteinExistence type="predicted"/>
<dbReference type="Proteomes" id="UP000499080">
    <property type="component" value="Unassembled WGS sequence"/>
</dbReference>
<dbReference type="OrthoDB" id="125347at2759"/>
<dbReference type="EMBL" id="BGPR01041232">
    <property type="protein sequence ID" value="GBO17475.1"/>
    <property type="molecule type" value="Genomic_DNA"/>
</dbReference>
<organism evidence="1 2">
    <name type="scientific">Araneus ventricosus</name>
    <name type="common">Orbweaver spider</name>
    <name type="synonym">Epeira ventricosa</name>
    <dbReference type="NCBI Taxonomy" id="182803"/>
    <lineage>
        <taxon>Eukaryota</taxon>
        <taxon>Metazoa</taxon>
        <taxon>Ecdysozoa</taxon>
        <taxon>Arthropoda</taxon>
        <taxon>Chelicerata</taxon>
        <taxon>Arachnida</taxon>
        <taxon>Araneae</taxon>
        <taxon>Araneomorphae</taxon>
        <taxon>Entelegynae</taxon>
        <taxon>Araneoidea</taxon>
        <taxon>Araneidae</taxon>
        <taxon>Araneus</taxon>
    </lineage>
</organism>
<comment type="caution">
    <text evidence="1">The sequence shown here is derived from an EMBL/GenBank/DDBJ whole genome shotgun (WGS) entry which is preliminary data.</text>
</comment>
<sequence length="101" mass="11443">MAVKAWNSVEAKAIANCLKKSGFLKKVEVSKSNDAEKNLYDAHAVDSINEEWRLISNALQVDPLSTFQDSVEIYQNVEMCGDLMDADFVREVRSLSEEDYH</sequence>
<protein>
    <recommendedName>
        <fullName evidence="3">DDE-1 domain-containing protein</fullName>
    </recommendedName>
</protein>
<dbReference type="AlphaFoldDB" id="A0A4Y2UWR8"/>
<name>A0A4Y2UWR8_ARAVE</name>
<evidence type="ECO:0000313" key="2">
    <source>
        <dbReference type="Proteomes" id="UP000499080"/>
    </source>
</evidence>
<gene>
    <name evidence="1" type="ORF">AVEN_15725_1</name>
</gene>